<proteinExistence type="predicted"/>
<evidence type="ECO:0000313" key="2">
    <source>
        <dbReference type="EMBL" id="KAK8052989.1"/>
    </source>
</evidence>
<gene>
    <name evidence="2" type="ORF">PG996_012290</name>
</gene>
<keyword evidence="3" id="KW-1185">Reference proteome</keyword>
<comment type="caution">
    <text evidence="2">The sequence shown here is derived from an EMBL/GenBank/DDBJ whole genome shotgun (WGS) entry which is preliminary data.</text>
</comment>
<dbReference type="EMBL" id="JAQQWM010000008">
    <property type="protein sequence ID" value="KAK8052989.1"/>
    <property type="molecule type" value="Genomic_DNA"/>
</dbReference>
<feature type="compositionally biased region" description="Acidic residues" evidence="1">
    <location>
        <begin position="37"/>
        <end position="48"/>
    </location>
</feature>
<name>A0ABR1U256_9PEZI</name>
<organism evidence="2 3">
    <name type="scientific">Apiospora saccharicola</name>
    <dbReference type="NCBI Taxonomy" id="335842"/>
    <lineage>
        <taxon>Eukaryota</taxon>
        <taxon>Fungi</taxon>
        <taxon>Dikarya</taxon>
        <taxon>Ascomycota</taxon>
        <taxon>Pezizomycotina</taxon>
        <taxon>Sordariomycetes</taxon>
        <taxon>Xylariomycetidae</taxon>
        <taxon>Amphisphaeriales</taxon>
        <taxon>Apiosporaceae</taxon>
        <taxon>Apiospora</taxon>
    </lineage>
</organism>
<protein>
    <submittedName>
        <fullName evidence="2">Uncharacterized protein</fullName>
    </submittedName>
</protein>
<evidence type="ECO:0000313" key="3">
    <source>
        <dbReference type="Proteomes" id="UP001446871"/>
    </source>
</evidence>
<accession>A0ABR1U256</accession>
<feature type="region of interest" description="Disordered" evidence="1">
    <location>
        <begin position="22"/>
        <end position="269"/>
    </location>
</feature>
<evidence type="ECO:0000256" key="1">
    <source>
        <dbReference type="SAM" id="MobiDB-lite"/>
    </source>
</evidence>
<reference evidence="2 3" key="1">
    <citation type="submission" date="2023-01" db="EMBL/GenBank/DDBJ databases">
        <title>Analysis of 21 Apiospora genomes using comparative genomics revels a genus with tremendous synthesis potential of carbohydrate active enzymes and secondary metabolites.</title>
        <authorList>
            <person name="Sorensen T."/>
        </authorList>
    </citation>
    <scope>NUCLEOTIDE SEQUENCE [LARGE SCALE GENOMIC DNA]</scope>
    <source>
        <strain evidence="2 3">CBS 83171</strain>
    </source>
</reference>
<feature type="compositionally biased region" description="Low complexity" evidence="1">
    <location>
        <begin position="112"/>
        <end position="142"/>
    </location>
</feature>
<feature type="compositionally biased region" description="Acidic residues" evidence="1">
    <location>
        <begin position="146"/>
        <end position="205"/>
    </location>
</feature>
<sequence>MYFFFRMPAPELPMAAADPIVISDEDGSDTDPIVISDTDDNDADDSDGEIIMLRPVVRPAAVPQETSDADDSDVEPIMARPVVRPVAVAPDKPVTTDRPPTNGDKPRDTDTKTTAMYKTSSTTTANHPTTTATNTSNATSTKPETDSDTSDTEDAESDTGESESDIEDAESTIEVADSDSEYAYSDIEESYSEIEDSCSEIEDDTTSMQDSPRPAQVIMPSAKANEKPHKTILGTSKSHTERGNDTDGAPSNRGNPNKPEVASGKVVQAPKAKAADGVYLNTRSAKRKFVDDDPSSKETDMPTGCLSGFDEKDIVEMFQNRRLWRGKEELHQLSGRLAATRDATLKLLQQFQTVLNMWAEPAGYMKEARVLLPPLNQAWDDWVIFDYRLVTFRDRVRDALARKSRRVPLGFWVPNELQRRAVSIPGACKTLDELACVVKELICGAAFASLRIGNSDGGRTRRNDSVSAQLKQLEFLVGELKTS</sequence>
<dbReference type="Proteomes" id="UP001446871">
    <property type="component" value="Unassembled WGS sequence"/>
</dbReference>
<feature type="compositionally biased region" description="Low complexity" evidence="1">
    <location>
        <begin position="79"/>
        <end position="90"/>
    </location>
</feature>